<proteinExistence type="predicted"/>
<organism evidence="1 2">
    <name type="scientific">Colwellia chukchiensis</name>
    <dbReference type="NCBI Taxonomy" id="641665"/>
    <lineage>
        <taxon>Bacteria</taxon>
        <taxon>Pseudomonadati</taxon>
        <taxon>Pseudomonadota</taxon>
        <taxon>Gammaproteobacteria</taxon>
        <taxon>Alteromonadales</taxon>
        <taxon>Colwelliaceae</taxon>
        <taxon>Colwellia</taxon>
    </lineage>
</organism>
<dbReference type="Proteomes" id="UP000199297">
    <property type="component" value="Unassembled WGS sequence"/>
</dbReference>
<keyword evidence="2" id="KW-1185">Reference proteome</keyword>
<reference evidence="2" key="1">
    <citation type="submission" date="2016-10" db="EMBL/GenBank/DDBJ databases">
        <authorList>
            <person name="Varghese N."/>
            <person name="Submissions S."/>
        </authorList>
    </citation>
    <scope>NUCLEOTIDE SEQUENCE [LARGE SCALE GENOMIC DNA]</scope>
    <source>
        <strain evidence="2">CGMCC 1.9127</strain>
    </source>
</reference>
<sequence>MPNKRCPMDSFERDFLFVTRYLLGITKLHAECRDQITFNSNKIQSRKFNTPLYVLKQKDLALTLFYKPLLKCNYFTRRLRSK</sequence>
<dbReference type="AlphaFoldDB" id="A0A1H7NK25"/>
<evidence type="ECO:0000313" key="2">
    <source>
        <dbReference type="Proteomes" id="UP000199297"/>
    </source>
</evidence>
<accession>A0A1H7NK25</accession>
<dbReference type="EMBL" id="FOBI01000008">
    <property type="protein sequence ID" value="SEL23902.1"/>
    <property type="molecule type" value="Genomic_DNA"/>
</dbReference>
<name>A0A1H7NK25_9GAMM</name>
<evidence type="ECO:0000313" key="1">
    <source>
        <dbReference type="EMBL" id="SEL23902.1"/>
    </source>
</evidence>
<gene>
    <name evidence="1" type="ORF">SAMN05216262_1084</name>
</gene>
<protein>
    <submittedName>
        <fullName evidence="1">Uncharacterized protein</fullName>
    </submittedName>
</protein>